<reference evidence="2" key="1">
    <citation type="journal article" date="2011" name="PLoS Biol.">
        <title>Gene gain and loss during evolution of obligate parasitism in the white rust pathogen of Arabidopsis thaliana.</title>
        <authorList>
            <person name="Kemen E."/>
            <person name="Gardiner A."/>
            <person name="Schultz-Larsen T."/>
            <person name="Kemen A.C."/>
            <person name="Balmuth A.L."/>
            <person name="Robert-Seilaniantz A."/>
            <person name="Bailey K."/>
            <person name="Holub E."/>
            <person name="Studholme D.J."/>
            <person name="Maclean D."/>
            <person name="Jones J.D."/>
        </authorList>
    </citation>
    <scope>NUCLEOTIDE SEQUENCE</scope>
</reference>
<dbReference type="AlphaFoldDB" id="F0WVA7"/>
<organism evidence="2">
    <name type="scientific">Albugo laibachii Nc14</name>
    <dbReference type="NCBI Taxonomy" id="890382"/>
    <lineage>
        <taxon>Eukaryota</taxon>
        <taxon>Sar</taxon>
        <taxon>Stramenopiles</taxon>
        <taxon>Oomycota</taxon>
        <taxon>Peronosporomycetes</taxon>
        <taxon>Albuginales</taxon>
        <taxon>Albuginaceae</taxon>
        <taxon>Albugo</taxon>
    </lineage>
</organism>
<name>F0WVA7_9STRA</name>
<feature type="compositionally biased region" description="Low complexity" evidence="1">
    <location>
        <begin position="121"/>
        <end position="131"/>
    </location>
</feature>
<accession>F0WVA7</accession>
<protein>
    <submittedName>
        <fullName evidence="2">AlNc14C292G10252 protein</fullName>
    </submittedName>
</protein>
<evidence type="ECO:0000313" key="2">
    <source>
        <dbReference type="EMBL" id="CCA25346.1"/>
    </source>
</evidence>
<evidence type="ECO:0000256" key="1">
    <source>
        <dbReference type="SAM" id="MobiDB-lite"/>
    </source>
</evidence>
<reference evidence="2" key="2">
    <citation type="submission" date="2011-02" db="EMBL/GenBank/DDBJ databases">
        <authorList>
            <person name="MacLean D."/>
        </authorList>
    </citation>
    <scope>NUCLEOTIDE SEQUENCE</scope>
</reference>
<dbReference type="EMBL" id="FR824337">
    <property type="protein sequence ID" value="CCA25346.1"/>
    <property type="molecule type" value="Genomic_DNA"/>
</dbReference>
<proteinExistence type="predicted"/>
<sequence length="140" mass="15238">MDRIQTRYGADTPTHDTLLAELFPTPDDWSTAQALALFDLYLRSYAVSIHMDPLKIATLAEIQSPERILHSHFLLWDDMTLIALASSSFGGKLIVNTAPNISDAVGILADVADTNEDMEDAGSASYYSDSSTNSQAAPCR</sequence>
<feature type="region of interest" description="Disordered" evidence="1">
    <location>
        <begin position="120"/>
        <end position="140"/>
    </location>
</feature>
<dbReference type="HOGENOM" id="CLU_1838871_0_0_1"/>
<gene>
    <name evidence="2" type="primary">AlNc14C292G10252</name>
    <name evidence="2" type="ORF">ALNC14_114900</name>
</gene>